<dbReference type="Proteomes" id="UP000076798">
    <property type="component" value="Unassembled WGS sequence"/>
</dbReference>
<dbReference type="Gene3D" id="3.40.50.300">
    <property type="entry name" value="P-loop containing nucleotide triphosphate hydrolases"/>
    <property type="match status" value="1"/>
</dbReference>
<dbReference type="Gene3D" id="1.20.930.20">
    <property type="entry name" value="Adaptor protein Cbl, N-terminal domain"/>
    <property type="match status" value="1"/>
</dbReference>
<dbReference type="SUPFAM" id="SSF52540">
    <property type="entry name" value="P-loop containing nucleoside triphosphate hydrolases"/>
    <property type="match status" value="1"/>
</dbReference>
<reference evidence="3 4" key="1">
    <citation type="journal article" date="2016" name="Mol. Biol. Evol.">
        <title>Comparative Genomics of Early-Diverging Mushroom-Forming Fungi Provides Insights into the Origins of Lignocellulose Decay Capabilities.</title>
        <authorList>
            <person name="Nagy L.G."/>
            <person name="Riley R."/>
            <person name="Tritt A."/>
            <person name="Adam C."/>
            <person name="Daum C."/>
            <person name="Floudas D."/>
            <person name="Sun H."/>
            <person name="Yadav J.S."/>
            <person name="Pangilinan J."/>
            <person name="Larsson K.H."/>
            <person name="Matsuura K."/>
            <person name="Barry K."/>
            <person name="Labutti K."/>
            <person name="Kuo R."/>
            <person name="Ohm R.A."/>
            <person name="Bhattacharya S.S."/>
            <person name="Shirouzu T."/>
            <person name="Yoshinaga Y."/>
            <person name="Martin F.M."/>
            <person name="Grigoriev I.V."/>
            <person name="Hibbett D.S."/>
        </authorList>
    </citation>
    <scope>NUCLEOTIDE SEQUENCE [LARGE SCALE GENOMIC DNA]</scope>
    <source>
        <strain evidence="3 4">HHB10207 ss-3</strain>
    </source>
</reference>
<accession>A0A166EV59</accession>
<proteinExistence type="predicted"/>
<dbReference type="InterPro" id="IPR003593">
    <property type="entry name" value="AAA+_ATPase"/>
</dbReference>
<name>A0A166EV59_9AGAM</name>
<dbReference type="InterPro" id="IPR036537">
    <property type="entry name" value="Adaptor_Cbl_N_dom_sf"/>
</dbReference>
<dbReference type="CDD" id="cd00009">
    <property type="entry name" value="AAA"/>
    <property type="match status" value="1"/>
</dbReference>
<dbReference type="AlphaFoldDB" id="A0A166EV59"/>
<evidence type="ECO:0000256" key="1">
    <source>
        <dbReference type="SAM" id="MobiDB-lite"/>
    </source>
</evidence>
<evidence type="ECO:0000313" key="3">
    <source>
        <dbReference type="EMBL" id="KZT39980.1"/>
    </source>
</evidence>
<dbReference type="SMART" id="SM00382">
    <property type="entry name" value="AAA"/>
    <property type="match status" value="1"/>
</dbReference>
<dbReference type="EMBL" id="KV428038">
    <property type="protein sequence ID" value="KZT39980.1"/>
    <property type="molecule type" value="Genomic_DNA"/>
</dbReference>
<feature type="region of interest" description="Disordered" evidence="1">
    <location>
        <begin position="217"/>
        <end position="241"/>
    </location>
</feature>
<dbReference type="STRING" id="1314776.A0A166EV59"/>
<dbReference type="InterPro" id="IPR049052">
    <property type="entry name" value="nSTAND1"/>
</dbReference>
<dbReference type="CDD" id="cd21037">
    <property type="entry name" value="MLKL_NTD"/>
    <property type="match status" value="1"/>
</dbReference>
<dbReference type="InterPro" id="IPR059179">
    <property type="entry name" value="MLKL-like_MCAfunc"/>
</dbReference>
<dbReference type="Pfam" id="PF22215">
    <property type="entry name" value="MLKL_N"/>
    <property type="match status" value="1"/>
</dbReference>
<feature type="domain" description="AAA+ ATPase" evidence="2">
    <location>
        <begin position="284"/>
        <end position="467"/>
    </location>
</feature>
<evidence type="ECO:0000259" key="2">
    <source>
        <dbReference type="SMART" id="SM00382"/>
    </source>
</evidence>
<dbReference type="Pfam" id="PF20703">
    <property type="entry name" value="nSTAND1"/>
    <property type="match status" value="1"/>
</dbReference>
<dbReference type="GO" id="GO:0007166">
    <property type="term" value="P:cell surface receptor signaling pathway"/>
    <property type="evidence" value="ECO:0007669"/>
    <property type="project" value="InterPro"/>
</dbReference>
<organism evidence="3 4">
    <name type="scientific">Sistotremastrum suecicum HHB10207 ss-3</name>
    <dbReference type="NCBI Taxonomy" id="1314776"/>
    <lineage>
        <taxon>Eukaryota</taxon>
        <taxon>Fungi</taxon>
        <taxon>Dikarya</taxon>
        <taxon>Basidiomycota</taxon>
        <taxon>Agaricomycotina</taxon>
        <taxon>Agaricomycetes</taxon>
        <taxon>Sistotremastrales</taxon>
        <taxon>Sistotremastraceae</taxon>
        <taxon>Sistotremastrum</taxon>
    </lineage>
</organism>
<evidence type="ECO:0000313" key="4">
    <source>
        <dbReference type="Proteomes" id="UP000076798"/>
    </source>
</evidence>
<gene>
    <name evidence="3" type="ORF">SISSUDRAFT_1060640</name>
</gene>
<dbReference type="OrthoDB" id="691197at2759"/>
<protein>
    <recommendedName>
        <fullName evidence="2">AAA+ ATPase domain-containing protein</fullName>
    </recommendedName>
</protein>
<sequence>MKMGIYARFSHRGEKRRNAAESSVVDRIKTLLPSRDTTVGALTLSLTAVREIGDATNIGYLKGLAGLALLIIEVTEGVRTCKTEVQRLRKYIVELINVIINESTNQKEPHSPQVLYNIESLQDKLAKIHDKVKTMNKGSYLKRILSQADDNEQLIRFNQELKHALRIFDVQQNITIHHNLAQQDALSHRRQSSMMDSIKEYHATCMQTIQRTMSPDLCSSPTSMEPGSPLSPMSPFGSSRSPSLPLTIGSMDDGHLAYLPPFPKIFHGREHEVSKLVSTLSEPAPARIAILGPPGIGKSSLARAVLHHSSVASSYLNRRLLVDARDANNEVDLLAAVADGLKISWEPVHDVHQRIMAVLGDQTLRTLLILDNIDLSWKKAGTRQEVENLLQMFASAPNMSLIVTLGGRERPLGPLWSRPFLPPLGPLNEEAARETFASIADTQPDDPYLDDLLRALGYHPTLVTQMANLAQFESSSSLLARWQNEQTSMLNPEISNRVFTPDWDLVSAQPARSDIFGRL</sequence>
<dbReference type="InterPro" id="IPR027417">
    <property type="entry name" value="P-loop_NTPase"/>
</dbReference>
<dbReference type="InterPro" id="IPR054000">
    <property type="entry name" value="MLKL_N"/>
</dbReference>
<keyword evidence="4" id="KW-1185">Reference proteome</keyword>